<organism evidence="2 3">
    <name type="scientific">Arthrobacter livingstonensis</name>
    <dbReference type="NCBI Taxonomy" id="670078"/>
    <lineage>
        <taxon>Bacteria</taxon>
        <taxon>Bacillati</taxon>
        <taxon>Actinomycetota</taxon>
        <taxon>Actinomycetes</taxon>
        <taxon>Micrococcales</taxon>
        <taxon>Micrococcaceae</taxon>
        <taxon>Arthrobacter</taxon>
    </lineage>
</organism>
<dbReference type="SUPFAM" id="SSF54593">
    <property type="entry name" value="Glyoxalase/Bleomycin resistance protein/Dihydroxybiphenyl dioxygenase"/>
    <property type="match status" value="1"/>
</dbReference>
<comment type="caution">
    <text evidence="2">The sequence shown here is derived from an EMBL/GenBank/DDBJ whole genome shotgun (WGS) entry which is preliminary data.</text>
</comment>
<dbReference type="Proteomes" id="UP000247832">
    <property type="component" value="Unassembled WGS sequence"/>
</dbReference>
<dbReference type="RefSeq" id="WP_110501926.1">
    <property type="nucleotide sequence ID" value="NZ_QJVD01000018.1"/>
</dbReference>
<sequence>MIGRLHHLVIDCPDPLSLAGFYSTLLGQPVTYRSDDFVVVSADDHSSGLAFQLAPGHRAPRWPDPASPQQMHLDVMVDDVETAGVRVLALGATRLGGSASPVYADPAGHPFCLIPRPGWAAPIGP</sequence>
<dbReference type="Pfam" id="PF18029">
    <property type="entry name" value="Glyoxalase_6"/>
    <property type="match status" value="1"/>
</dbReference>
<evidence type="ECO:0000313" key="2">
    <source>
        <dbReference type="EMBL" id="PYI66019.1"/>
    </source>
</evidence>
<name>A0A2V5L3Z4_9MICC</name>
<feature type="domain" description="VOC" evidence="1">
    <location>
        <begin position="4"/>
        <end position="116"/>
    </location>
</feature>
<dbReference type="PANTHER" id="PTHR35908">
    <property type="entry name" value="HYPOTHETICAL FUSION PROTEIN"/>
    <property type="match status" value="1"/>
</dbReference>
<protein>
    <submittedName>
        <fullName evidence="2">Glyoxalase</fullName>
    </submittedName>
</protein>
<dbReference type="InterPro" id="IPR041581">
    <property type="entry name" value="Glyoxalase_6"/>
</dbReference>
<accession>A0A2V5L3Z4</accession>
<dbReference type="EMBL" id="QJVD01000018">
    <property type="protein sequence ID" value="PYI66019.1"/>
    <property type="molecule type" value="Genomic_DNA"/>
</dbReference>
<dbReference type="AlphaFoldDB" id="A0A2V5L3Z4"/>
<reference evidence="2 3" key="1">
    <citation type="submission" date="2018-05" db="EMBL/GenBank/DDBJ databases">
        <title>Genetic diversity of glacier-inhabiting Cryobacterium bacteria in China and description of Cryobacterium mengkeensis sp. nov. and Arthrobacter glacialis sp. nov.</title>
        <authorList>
            <person name="Liu Q."/>
            <person name="Xin Y.-H."/>
        </authorList>
    </citation>
    <scope>NUCLEOTIDE SEQUENCE [LARGE SCALE GENOMIC DNA]</scope>
    <source>
        <strain evidence="2 3">LI2</strain>
    </source>
</reference>
<dbReference type="OrthoDB" id="1645442at2"/>
<dbReference type="InterPro" id="IPR037523">
    <property type="entry name" value="VOC_core"/>
</dbReference>
<evidence type="ECO:0000313" key="3">
    <source>
        <dbReference type="Proteomes" id="UP000247832"/>
    </source>
</evidence>
<dbReference type="PROSITE" id="PS51819">
    <property type="entry name" value="VOC"/>
    <property type="match status" value="1"/>
</dbReference>
<keyword evidence="3" id="KW-1185">Reference proteome</keyword>
<dbReference type="PANTHER" id="PTHR35908:SF1">
    <property type="entry name" value="CONSERVED PROTEIN"/>
    <property type="match status" value="1"/>
</dbReference>
<dbReference type="Gene3D" id="3.10.180.10">
    <property type="entry name" value="2,3-Dihydroxybiphenyl 1,2-Dioxygenase, domain 1"/>
    <property type="match status" value="1"/>
</dbReference>
<dbReference type="InterPro" id="IPR029068">
    <property type="entry name" value="Glyas_Bleomycin-R_OHBP_Dase"/>
</dbReference>
<evidence type="ECO:0000259" key="1">
    <source>
        <dbReference type="PROSITE" id="PS51819"/>
    </source>
</evidence>
<proteinExistence type="predicted"/>
<gene>
    <name evidence="2" type="ORF">CVV68_15580</name>
</gene>